<dbReference type="Proteomes" id="UP000309885">
    <property type="component" value="Unassembled WGS sequence"/>
</dbReference>
<comment type="caution">
    <text evidence="1">The sequence shown here is derived from an EMBL/GenBank/DDBJ whole genome shotgun (WGS) entry which is preliminary data.</text>
</comment>
<evidence type="ECO:0000313" key="2">
    <source>
        <dbReference type="Proteomes" id="UP000309885"/>
    </source>
</evidence>
<accession>A0A5R8LJ68</accession>
<dbReference type="AlphaFoldDB" id="A0A5R8LJ68"/>
<evidence type="ECO:0000313" key="1">
    <source>
        <dbReference type="EMBL" id="TLF37284.1"/>
    </source>
</evidence>
<sequence length="97" mass="10985">MMIKLDSGDYVNTDYIERLWMINEHDGFIRFVNAPDVPISEKDRGLILKAMKPKIMLTLGESGKLEPTIYHEGGIDYGAMAFSPLINGHEVTDDDIR</sequence>
<dbReference type="EMBL" id="VBWO01000016">
    <property type="protein sequence ID" value="TLF37284.1"/>
    <property type="molecule type" value="Genomic_DNA"/>
</dbReference>
<protein>
    <submittedName>
        <fullName evidence="1">Uncharacterized protein</fullName>
    </submittedName>
</protein>
<gene>
    <name evidence="1" type="ORF">FEI15_13695</name>
</gene>
<organism evidence="1 2">
    <name type="scientific">Lacticaseibacillus zeae</name>
    <name type="common">Lactobacillus zeae</name>
    <dbReference type="NCBI Taxonomy" id="57037"/>
    <lineage>
        <taxon>Bacteria</taxon>
        <taxon>Bacillati</taxon>
        <taxon>Bacillota</taxon>
        <taxon>Bacilli</taxon>
        <taxon>Lactobacillales</taxon>
        <taxon>Lactobacillaceae</taxon>
        <taxon>Lacticaseibacillus</taxon>
    </lineage>
</organism>
<reference evidence="1 2" key="1">
    <citation type="submission" date="2019-05" db="EMBL/GenBank/DDBJ databases">
        <title>Genome-based reclassification of Lactobacillus casei as Lactobacillus casei subsp. casei. subsp.nov., description of Lactobacillus casei subsp. zeae subsp. nov., and emended description of Lactobacillus casei.</title>
        <authorList>
            <person name="Huang C.-H."/>
        </authorList>
    </citation>
    <scope>NUCLEOTIDE SEQUENCE [LARGE SCALE GENOMIC DNA]</scope>
    <source>
        <strain evidence="1 2">CRBIP24.44</strain>
    </source>
</reference>
<proteinExistence type="predicted"/>
<dbReference type="RefSeq" id="WP_138131842.1">
    <property type="nucleotide sequence ID" value="NZ_VBWO01000016.1"/>
</dbReference>
<name>A0A5R8LJ68_LACZE</name>